<evidence type="ECO:0000313" key="1">
    <source>
        <dbReference type="EMBL" id="CAE06957.1"/>
    </source>
</evidence>
<evidence type="ECO:0000313" key="2">
    <source>
        <dbReference type="Proteomes" id="UP000001422"/>
    </source>
</evidence>
<dbReference type="STRING" id="84588.SYNW0442"/>
<gene>
    <name evidence="1" type="ordered locus">SYNW0442</name>
</gene>
<organism evidence="1 2">
    <name type="scientific">Parasynechococcus marenigrum (strain WH8102)</name>
    <dbReference type="NCBI Taxonomy" id="84588"/>
    <lineage>
        <taxon>Bacteria</taxon>
        <taxon>Bacillati</taxon>
        <taxon>Cyanobacteriota</taxon>
        <taxon>Cyanophyceae</taxon>
        <taxon>Synechococcales</taxon>
        <taxon>Prochlorococcaceae</taxon>
        <taxon>Parasynechococcus</taxon>
        <taxon>Parasynechococcus marenigrum</taxon>
    </lineage>
</organism>
<dbReference type="EMBL" id="BX569690">
    <property type="protein sequence ID" value="CAE06957.1"/>
    <property type="molecule type" value="Genomic_DNA"/>
</dbReference>
<dbReference type="Proteomes" id="UP000001422">
    <property type="component" value="Chromosome"/>
</dbReference>
<reference evidence="1 2" key="1">
    <citation type="journal article" date="2003" name="Nature">
        <title>The genome of a motile marine Synechococcus.</title>
        <authorList>
            <person name="Palenik B."/>
            <person name="Brahamsha B."/>
            <person name="Larimer F."/>
            <person name="Land M."/>
            <person name="Hauser L."/>
            <person name="Chain P."/>
            <person name="Lamerdin J."/>
            <person name="Regala W."/>
            <person name="Allen E.A."/>
            <person name="McCarren J."/>
            <person name="Paulsen I."/>
            <person name="Dufresne A."/>
            <person name="Partensky F."/>
            <person name="Webb E."/>
            <person name="Waterbury J."/>
        </authorList>
    </citation>
    <scope>NUCLEOTIDE SEQUENCE [LARGE SCALE GENOMIC DNA]</scope>
    <source>
        <strain evidence="1 2">WH8102</strain>
    </source>
</reference>
<name>Q7U917_PARMW</name>
<proteinExistence type="predicted"/>
<evidence type="ECO:0008006" key="3">
    <source>
        <dbReference type="Google" id="ProtNLM"/>
    </source>
</evidence>
<dbReference type="NCBIfam" id="TIGR01686">
    <property type="entry name" value="FkbH"/>
    <property type="match status" value="1"/>
</dbReference>
<dbReference type="Gene3D" id="3.40.50.1000">
    <property type="entry name" value="HAD superfamily/HAD-like"/>
    <property type="match status" value="1"/>
</dbReference>
<dbReference type="InterPro" id="IPR010037">
    <property type="entry name" value="FkbH_domain"/>
</dbReference>
<protein>
    <recommendedName>
        <fullName evidence="3">HAD-IIIC family phosphatase</fullName>
    </recommendedName>
</protein>
<dbReference type="HOGENOM" id="CLU_517701_0_0_3"/>
<dbReference type="eggNOG" id="COG3882">
    <property type="taxonomic scope" value="Bacteria"/>
</dbReference>
<dbReference type="KEGG" id="syw:SYNW0442"/>
<sequence length="526" mass="60207">MSNYSIQYLEWALAGHLSFDLRAHFFIDESYFDDFFTYTPDPSNLSDILVITLSLDLLKSSPFLEGSSDPSCIHDYIVSRLNFFSSFAFQHVYFVLPELDSEPVSIFTSSFDWNFVFRPKLYHYSIKCGIVPIVIDDIFINGSKPMTNSFLRTSSIAIDPFYVGSVALRISMEVLNRILPITKLIAVDFDNTLWQGTIAEDGVENIKLPDNYFRFQHFLLEAVRKGIVLIGVTKNYPSVVNNVFDIRTDFPLSTSSFYKIYSGWDSKYSYIFNCLGELNLTNSGIIFLDDSSLEREEMNIYSSEIEAPVLDFSCDIVQQLLFNSCVRLTSSTAEDENRNKFYLENSKRNLLVDRHLTKSEINNKLQLCLHSFVVSDPSDITRAIQLINKTNQFNVSTSRITKEQFDNFSAQGHVFLAYRLSDSVGDYGIIAIVQIQPCPFSIISFVMSCRAMGRKVESAIFFDLQSRFHPDYFKLIYIESPKNKILPDIFAELQFNLDGNMFTADAALFARNECLFSMNLSQDLVP</sequence>
<dbReference type="InterPro" id="IPR010033">
    <property type="entry name" value="HAD_SF_ppase_IIIC"/>
</dbReference>
<dbReference type="InterPro" id="IPR023214">
    <property type="entry name" value="HAD_sf"/>
</dbReference>
<accession>Q7U917</accession>
<keyword evidence="2" id="KW-1185">Reference proteome</keyword>
<dbReference type="AlphaFoldDB" id="Q7U917"/>
<dbReference type="NCBIfam" id="TIGR01681">
    <property type="entry name" value="HAD-SF-IIIC"/>
    <property type="match status" value="1"/>
</dbReference>